<evidence type="ECO:0000313" key="2">
    <source>
        <dbReference type="Proteomes" id="UP000289859"/>
    </source>
</evidence>
<organism evidence="1 2">
    <name type="scientific">Leeuwenhoekiella polynyae</name>
    <dbReference type="NCBI Taxonomy" id="1550906"/>
    <lineage>
        <taxon>Bacteria</taxon>
        <taxon>Pseudomonadati</taxon>
        <taxon>Bacteroidota</taxon>
        <taxon>Flavobacteriia</taxon>
        <taxon>Flavobacteriales</taxon>
        <taxon>Flavobacteriaceae</taxon>
        <taxon>Leeuwenhoekiella</taxon>
    </lineage>
</organism>
<dbReference type="RefSeq" id="WP_128763758.1">
    <property type="nucleotide sequence ID" value="NZ_JBHUOO010000018.1"/>
</dbReference>
<evidence type="ECO:0000313" key="1">
    <source>
        <dbReference type="EMBL" id="RXG26047.1"/>
    </source>
</evidence>
<protein>
    <submittedName>
        <fullName evidence="1">PcfJ-like protein</fullName>
    </submittedName>
</protein>
<dbReference type="InterPro" id="IPR025586">
    <property type="entry name" value="PcfJ"/>
</dbReference>
<name>A0A4Q0PGH6_9FLAO</name>
<keyword evidence="2" id="KW-1185">Reference proteome</keyword>
<comment type="caution">
    <text evidence="1">The sequence shown here is derived from an EMBL/GenBank/DDBJ whole genome shotgun (WGS) entry which is preliminary data.</text>
</comment>
<reference evidence="1 2" key="1">
    <citation type="submission" date="2018-07" db="EMBL/GenBank/DDBJ databases">
        <title>Leeuwenhoekiella genomics.</title>
        <authorList>
            <person name="Tahon G."/>
            <person name="Willems A."/>
        </authorList>
    </citation>
    <scope>NUCLEOTIDE SEQUENCE [LARGE SCALE GENOMIC DNA]</scope>
    <source>
        <strain evidence="1 2">LMG 29608</strain>
    </source>
</reference>
<gene>
    <name evidence="1" type="ORF">DSM02_38</name>
</gene>
<accession>A0A4Q0PGH6</accession>
<proteinExistence type="predicted"/>
<dbReference type="Pfam" id="PF14284">
    <property type="entry name" value="PcfJ"/>
    <property type="match status" value="1"/>
</dbReference>
<dbReference type="EMBL" id="QOVK01000001">
    <property type="protein sequence ID" value="RXG26047.1"/>
    <property type="molecule type" value="Genomic_DNA"/>
</dbReference>
<dbReference type="AlphaFoldDB" id="A0A4Q0PGH6"/>
<dbReference type="Proteomes" id="UP000289859">
    <property type="component" value="Unassembled WGS sequence"/>
</dbReference>
<dbReference type="OrthoDB" id="8866982at2"/>
<sequence>MEENINVIKPKYKPEIQQRLNLVMECFSDFDLYEELASLSKTTIYTSWLQFLDLHFKKLEDNYRLYFAALNYLMADDYFITKQTQLELDRSLCFMKAVVNTNLQLKTELLTQCIVQIACFYGKHPQRLSVYASLLAKQQTTLNDLSSCCHLHRFLFGGNFSVPGFIDVTKTNLPEFKRRVLAVIFEERSLRTTFPSWRLSKQEAHLLQYTGIRLKHTSYLSRYDTLTHYLIVVRLLKAFPGKLNEIVQLLKWTKSWENRHLERFNTDMAFWEEIIRFYLTHSREKLDFDFYIYLDFIEYKRYLSPKTAGKYSLKGRTIQSLNLAMEKWHRIGYLEADQEGEPITWKSCNLKWIDHEIDGTRYVIEEIKDSKTLFDESKALKHCVYSYLPDCIRSYSSIFGLRIEENGVFKPCCTIELRRNKVVQFLGENNRDPYEEERRILKEWVELNNLTIDIF</sequence>